<dbReference type="InterPro" id="IPR027417">
    <property type="entry name" value="P-loop_NTPase"/>
</dbReference>
<organism evidence="2 3">
    <name type="scientific">Schaedlerella arabinosiphila</name>
    <dbReference type="NCBI Taxonomy" id="2044587"/>
    <lineage>
        <taxon>Bacteria</taxon>
        <taxon>Bacillati</taxon>
        <taxon>Bacillota</taxon>
        <taxon>Clostridia</taxon>
        <taxon>Lachnospirales</taxon>
        <taxon>Lachnospiraceae</taxon>
        <taxon>Schaedlerella</taxon>
    </lineage>
</organism>
<evidence type="ECO:0000313" key="2">
    <source>
        <dbReference type="EMBL" id="RRK35277.1"/>
    </source>
</evidence>
<dbReference type="AlphaFoldDB" id="A0A3R8R9Z7"/>
<dbReference type="Proteomes" id="UP000274920">
    <property type="component" value="Unassembled WGS sequence"/>
</dbReference>
<sequence length="527" mass="60714">MGIYVNPGNTGFLESIRSEIYVDKTELIGCTNRFLGTEDKFVCVSRPRRFGKSMALKMLAAYYSRGCDSAALFKGLKIEKNETFQEYLNQYDVIFLNMQQFLIEGESGETTKYLEQELMEELSEAYGDVLNGREVRLAPALRKIYAKTGKPFIFLIDEWDCVMRERQESEGLQKQYLDFLRNLLKDQPYVALAYMTGILPVKKYGQHSALNMFWEYSMTEQFVFEEYTGFTEDEVKELCVRYDMDFDQVSNWYDGYSLRKFRHIYNPRSVVAAVRNRVLSNYWTSTETYEALKLYMDMDFDGLKAAIVEMLGGRRVKIHTWSFQNDMCNFQTKDDVLTLLIHLGYLGYDPETEEAFIPNKEIIGEFENAMSVSGWPEVMRVLKASEQLLVDTLHGNEEAVARGLDRAHMEAASILAYNNEDSLGCAIGLAYYSARKEYRLIRELPSGRGFADVVFLPLPSVNKPAIVVELKYDKTPGAAIQQIKDRQYTRALEGYSGEILLVGINYTRDHKNKPHSCIIEKVRKPCP</sequence>
<dbReference type="EMBL" id="RHJS01000002">
    <property type="protein sequence ID" value="RRK35277.1"/>
    <property type="molecule type" value="Genomic_DNA"/>
</dbReference>
<evidence type="ECO:0000259" key="1">
    <source>
        <dbReference type="Pfam" id="PF09820"/>
    </source>
</evidence>
<feature type="domain" description="AAA-ATPase-like" evidence="1">
    <location>
        <begin position="19"/>
        <end position="204"/>
    </location>
</feature>
<protein>
    <submittedName>
        <fullName evidence="2">AAA family ATPase</fullName>
    </submittedName>
</protein>
<dbReference type="SUPFAM" id="SSF52540">
    <property type="entry name" value="P-loop containing nucleoside triphosphate hydrolases"/>
    <property type="match status" value="1"/>
</dbReference>
<dbReference type="RefSeq" id="WP_125127215.1">
    <property type="nucleotide sequence ID" value="NZ_RHJS01000002.1"/>
</dbReference>
<dbReference type="PANTHER" id="PTHR34825:SF1">
    <property type="entry name" value="AAA-ATPASE-LIKE DOMAIN-CONTAINING PROTEIN"/>
    <property type="match status" value="1"/>
</dbReference>
<evidence type="ECO:0000313" key="3">
    <source>
        <dbReference type="Proteomes" id="UP000274920"/>
    </source>
</evidence>
<name>A0A3R8R9Z7_9FIRM</name>
<dbReference type="Pfam" id="PF09820">
    <property type="entry name" value="AAA-ATPase_like"/>
    <property type="match status" value="1"/>
</dbReference>
<dbReference type="InterPro" id="IPR018631">
    <property type="entry name" value="AAA-ATPase-like_dom"/>
</dbReference>
<comment type="caution">
    <text evidence="2">The sequence shown here is derived from an EMBL/GenBank/DDBJ whole genome shotgun (WGS) entry which is preliminary data.</text>
</comment>
<accession>A0A3R8R9Z7</accession>
<reference evidence="2" key="1">
    <citation type="submission" date="2018-10" db="EMBL/GenBank/DDBJ databases">
        <title>Schaedlerella arabinophila gen. nov. sp. nov., isolated from the mouse intestinal tract and comparative analysis with the genome of the closely related altered Schaedler flora strain ASF502.</title>
        <authorList>
            <person name="Miyake S."/>
            <person name="Soh M."/>
            <person name="Seedorf H."/>
        </authorList>
    </citation>
    <scope>NUCLEOTIDE SEQUENCE [LARGE SCALE GENOMIC DNA]</scope>
    <source>
        <strain evidence="2">DSM 106076</strain>
    </source>
</reference>
<dbReference type="PANTHER" id="PTHR34825">
    <property type="entry name" value="CONSERVED PROTEIN, WITH A WEAK D-GALACTARATE DEHYDRATASE/ALTRONATE HYDROLASE DOMAIN"/>
    <property type="match status" value="1"/>
</dbReference>
<proteinExistence type="predicted"/>
<gene>
    <name evidence="2" type="ORF">EBB54_09525</name>
</gene>
<keyword evidence="3" id="KW-1185">Reference proteome</keyword>